<protein>
    <submittedName>
        <fullName evidence="1">Uncharacterized protein</fullName>
    </submittedName>
</protein>
<gene>
    <name evidence="1" type="ORF">MRB53_007045</name>
</gene>
<evidence type="ECO:0000313" key="1">
    <source>
        <dbReference type="EMBL" id="KAJ8645297.1"/>
    </source>
</evidence>
<name>A0ACC2MHR8_PERAE</name>
<dbReference type="Proteomes" id="UP001234297">
    <property type="component" value="Chromosome 2"/>
</dbReference>
<organism evidence="1 2">
    <name type="scientific">Persea americana</name>
    <name type="common">Avocado</name>
    <dbReference type="NCBI Taxonomy" id="3435"/>
    <lineage>
        <taxon>Eukaryota</taxon>
        <taxon>Viridiplantae</taxon>
        <taxon>Streptophyta</taxon>
        <taxon>Embryophyta</taxon>
        <taxon>Tracheophyta</taxon>
        <taxon>Spermatophyta</taxon>
        <taxon>Magnoliopsida</taxon>
        <taxon>Magnoliidae</taxon>
        <taxon>Laurales</taxon>
        <taxon>Lauraceae</taxon>
        <taxon>Persea</taxon>
    </lineage>
</organism>
<proteinExistence type="predicted"/>
<evidence type="ECO:0000313" key="2">
    <source>
        <dbReference type="Proteomes" id="UP001234297"/>
    </source>
</evidence>
<sequence>MDSRKEKHWYFLTLLKAKHASGKRPNRITGLNEGVWKATGCAIPIIDHDDENITLGYKRSFCYHQKKPKKGKTNWLMHELSTIDDNINWVLCEIHHHSSGSKSSQETKGASDAAPELFNTDDANYCFSTSQEPIAAMIPYHYDSQVFSSTNTMIDMEYDGNIQSVNNLCSLSALSNPCMPSNITIDMQFDGNMQLVNNLWSRSSSAPSISCLPSNSKIDMQFDGNMQRVNNLWSSSSSAPSNPCVPSNTMIDIQFVNNLWPCSSSAQSMPCVPTGLSREDDSRFPSFHQNLQYPVATLQSNGTFSGVVNLLGNAGMFCGLQGPVL</sequence>
<accession>A0ACC2MHR8</accession>
<dbReference type="EMBL" id="CM056810">
    <property type="protein sequence ID" value="KAJ8645297.1"/>
    <property type="molecule type" value="Genomic_DNA"/>
</dbReference>
<keyword evidence="2" id="KW-1185">Reference proteome</keyword>
<comment type="caution">
    <text evidence="1">The sequence shown here is derived from an EMBL/GenBank/DDBJ whole genome shotgun (WGS) entry which is preliminary data.</text>
</comment>
<reference evidence="1 2" key="1">
    <citation type="journal article" date="2022" name="Hortic Res">
        <title>A haplotype resolved chromosomal level avocado genome allows analysis of novel avocado genes.</title>
        <authorList>
            <person name="Nath O."/>
            <person name="Fletcher S.J."/>
            <person name="Hayward A."/>
            <person name="Shaw L.M."/>
            <person name="Masouleh A.K."/>
            <person name="Furtado A."/>
            <person name="Henry R.J."/>
            <person name="Mitter N."/>
        </authorList>
    </citation>
    <scope>NUCLEOTIDE SEQUENCE [LARGE SCALE GENOMIC DNA]</scope>
    <source>
        <strain evidence="2">cv. Hass</strain>
    </source>
</reference>